<keyword evidence="2" id="KW-1185">Reference proteome</keyword>
<sequence>MDLHVDPNILKLLPLRIAVERGLGLCSSGKSLVHVTGKTVRNMMALRRYCETKWLNIKLEFDFS</sequence>
<reference evidence="1 2" key="1">
    <citation type="submission" date="2020-09" db="EMBL/GenBank/DDBJ databases">
        <title>De no assembly of potato wild relative species, Solanum commersonii.</title>
        <authorList>
            <person name="Cho K."/>
        </authorList>
    </citation>
    <scope>NUCLEOTIDE SEQUENCE [LARGE SCALE GENOMIC DNA]</scope>
    <source>
        <strain evidence="1">LZ3.2</strain>
        <tissue evidence="1">Leaf</tissue>
    </source>
</reference>
<evidence type="ECO:0000313" key="1">
    <source>
        <dbReference type="EMBL" id="KAG5608532.1"/>
    </source>
</evidence>
<evidence type="ECO:0000313" key="2">
    <source>
        <dbReference type="Proteomes" id="UP000824120"/>
    </source>
</evidence>
<name>A0A9J5ZAN6_SOLCO</name>
<dbReference type="Proteomes" id="UP000824120">
    <property type="component" value="Chromosome 4"/>
</dbReference>
<comment type="caution">
    <text evidence="1">The sequence shown here is derived from an EMBL/GenBank/DDBJ whole genome shotgun (WGS) entry which is preliminary data.</text>
</comment>
<dbReference type="EMBL" id="JACXVP010000004">
    <property type="protein sequence ID" value="KAG5608532.1"/>
    <property type="molecule type" value="Genomic_DNA"/>
</dbReference>
<gene>
    <name evidence="1" type="ORF">H5410_019813</name>
</gene>
<organism evidence="1 2">
    <name type="scientific">Solanum commersonii</name>
    <name type="common">Commerson's wild potato</name>
    <name type="synonym">Commerson's nightshade</name>
    <dbReference type="NCBI Taxonomy" id="4109"/>
    <lineage>
        <taxon>Eukaryota</taxon>
        <taxon>Viridiplantae</taxon>
        <taxon>Streptophyta</taxon>
        <taxon>Embryophyta</taxon>
        <taxon>Tracheophyta</taxon>
        <taxon>Spermatophyta</taxon>
        <taxon>Magnoliopsida</taxon>
        <taxon>eudicotyledons</taxon>
        <taxon>Gunneridae</taxon>
        <taxon>Pentapetalae</taxon>
        <taxon>asterids</taxon>
        <taxon>lamiids</taxon>
        <taxon>Solanales</taxon>
        <taxon>Solanaceae</taxon>
        <taxon>Solanoideae</taxon>
        <taxon>Solaneae</taxon>
        <taxon>Solanum</taxon>
    </lineage>
</organism>
<accession>A0A9J5ZAN6</accession>
<protein>
    <submittedName>
        <fullName evidence="1">Uncharacterized protein</fullName>
    </submittedName>
</protein>
<dbReference type="AlphaFoldDB" id="A0A9J5ZAN6"/>
<proteinExistence type="predicted"/>